<evidence type="ECO:0000313" key="3">
    <source>
        <dbReference type="EMBL" id="MCL7942310.1"/>
    </source>
</evidence>
<dbReference type="Pfam" id="PF02397">
    <property type="entry name" value="Bac_transf"/>
    <property type="match status" value="1"/>
</dbReference>
<dbReference type="GO" id="GO:0016740">
    <property type="term" value="F:transferase activity"/>
    <property type="evidence" value="ECO:0007669"/>
    <property type="project" value="UniProtKB-KW"/>
</dbReference>
<reference evidence="3" key="1">
    <citation type="submission" date="2022-05" db="EMBL/GenBank/DDBJ databases">
        <title>Halomonas geminus sp. nov. and Halomonas llamarensis sp. nov. isolated from high-altitude salars of the Atacama Desert.</title>
        <authorList>
            <person name="Hintersatz C."/>
            <person name="Rojas L.A."/>
            <person name="Wei T.-S."/>
            <person name="Kutschke S."/>
            <person name="Lehmann F."/>
            <person name="Jain R."/>
            <person name="Pollmann K."/>
        </authorList>
    </citation>
    <scope>NUCLEOTIDE SEQUENCE</scope>
    <source>
        <strain evidence="3">ATCH28</strain>
    </source>
</reference>
<dbReference type="PANTHER" id="PTHR30576">
    <property type="entry name" value="COLANIC BIOSYNTHESIS UDP-GLUCOSE LIPID CARRIER TRANSFERASE"/>
    <property type="match status" value="1"/>
</dbReference>
<comment type="similarity">
    <text evidence="1">Belongs to the bacterial sugar transferase family.</text>
</comment>
<evidence type="ECO:0000313" key="4">
    <source>
        <dbReference type="Proteomes" id="UP001165369"/>
    </source>
</evidence>
<comment type="caution">
    <text evidence="3">The sequence shown here is derived from an EMBL/GenBank/DDBJ whole genome shotgun (WGS) entry which is preliminary data.</text>
</comment>
<dbReference type="EMBL" id="JAMJPK010000014">
    <property type="protein sequence ID" value="MCL7942310.1"/>
    <property type="molecule type" value="Genomic_DNA"/>
</dbReference>
<keyword evidence="4" id="KW-1185">Reference proteome</keyword>
<proteinExistence type="inferred from homology"/>
<sequence>MIKRFFDIVISSLTLVTLLPLICVIALLVRFNLGSPVLFCQTRPGLHGKPFRMFKFRTMLNTTDNTGELLPTDRRITRFGRFLRSTSLDELPELWNVLKGDMSLVGPRPLLMDYLPLYSVEQYRRHDVRPGVTGWAQVNGRNTLSWEQKFTYDVWYVDNQSLFLDLKIMMLTVCKVASRDGVSAQGHVSMPRFRGGETSYCGDIKPNDSKK</sequence>
<dbReference type="InterPro" id="IPR003362">
    <property type="entry name" value="Bact_transf"/>
</dbReference>
<dbReference type="Proteomes" id="UP001165369">
    <property type="component" value="Unassembled WGS sequence"/>
</dbReference>
<accession>A0ABT0T5U5</accession>
<dbReference type="PANTHER" id="PTHR30576:SF8">
    <property type="entry name" value="UNDECAPRENYL-PHOSPHATE GALACTOSE PHOSPHOTRANSFERASE"/>
    <property type="match status" value="1"/>
</dbReference>
<name>A0ABT0T5U5_9GAMM</name>
<dbReference type="RefSeq" id="WP_250063983.1">
    <property type="nucleotide sequence ID" value="NZ_JAMJPK010000014.1"/>
</dbReference>
<evidence type="ECO:0000259" key="2">
    <source>
        <dbReference type="Pfam" id="PF02397"/>
    </source>
</evidence>
<organism evidence="3 4">
    <name type="scientific">Halomonas gemina</name>
    <dbReference type="NCBI Taxonomy" id="2945105"/>
    <lineage>
        <taxon>Bacteria</taxon>
        <taxon>Pseudomonadati</taxon>
        <taxon>Pseudomonadota</taxon>
        <taxon>Gammaproteobacteria</taxon>
        <taxon>Oceanospirillales</taxon>
        <taxon>Halomonadaceae</taxon>
        <taxon>Halomonas</taxon>
    </lineage>
</organism>
<protein>
    <submittedName>
        <fullName evidence="3">Sugar transferase</fullName>
    </submittedName>
</protein>
<evidence type="ECO:0000256" key="1">
    <source>
        <dbReference type="ARBA" id="ARBA00006464"/>
    </source>
</evidence>
<feature type="domain" description="Bacterial sugar transferase" evidence="2">
    <location>
        <begin position="3"/>
        <end position="176"/>
    </location>
</feature>
<keyword evidence="3" id="KW-0808">Transferase</keyword>
<gene>
    <name evidence="3" type="ORF">M8009_18735</name>
</gene>